<keyword evidence="10" id="KW-0408">Iron</keyword>
<evidence type="ECO:0000256" key="3">
    <source>
        <dbReference type="ARBA" id="ARBA00022448"/>
    </source>
</evidence>
<dbReference type="SUPFAM" id="SSF48695">
    <property type="entry name" value="Multiheme cytochromes"/>
    <property type="match status" value="1"/>
</dbReference>
<keyword evidence="7" id="KW-0479">Metal-binding</keyword>
<keyword evidence="3" id="KW-0813">Transport</keyword>
<keyword evidence="5" id="KW-0349">Heme</keyword>
<dbReference type="PaxDb" id="289377-HL41_00350"/>
<dbReference type="EMBL" id="CP008796">
    <property type="protein sequence ID" value="AIH03407.1"/>
    <property type="molecule type" value="Genomic_DNA"/>
</dbReference>
<dbReference type="STRING" id="289377.HL41_00350"/>
<name>A0A075WXV6_9BACT</name>
<dbReference type="InterPro" id="IPR017571">
    <property type="entry name" value="NrfH"/>
</dbReference>
<dbReference type="GO" id="GO:0005886">
    <property type="term" value="C:plasma membrane"/>
    <property type="evidence" value="ECO:0007669"/>
    <property type="project" value="UniProtKB-SubCell"/>
</dbReference>
<evidence type="ECO:0000256" key="7">
    <source>
        <dbReference type="ARBA" id="ARBA00022723"/>
    </source>
</evidence>
<organism evidence="13 14">
    <name type="scientific">Thermodesulfobacterium commune DSM 2178</name>
    <dbReference type="NCBI Taxonomy" id="289377"/>
    <lineage>
        <taxon>Bacteria</taxon>
        <taxon>Pseudomonadati</taxon>
        <taxon>Thermodesulfobacteriota</taxon>
        <taxon>Thermodesulfobacteria</taxon>
        <taxon>Thermodesulfobacteriales</taxon>
        <taxon>Thermodesulfobacteriaceae</taxon>
        <taxon>Thermodesulfobacterium</taxon>
    </lineage>
</organism>
<dbReference type="KEGG" id="tcm:HL41_00350"/>
<evidence type="ECO:0000256" key="4">
    <source>
        <dbReference type="ARBA" id="ARBA00022475"/>
    </source>
</evidence>
<evidence type="ECO:0000256" key="8">
    <source>
        <dbReference type="ARBA" id="ARBA00022982"/>
    </source>
</evidence>
<dbReference type="InterPro" id="IPR036280">
    <property type="entry name" value="Multihaem_cyt_sf"/>
</dbReference>
<evidence type="ECO:0000256" key="9">
    <source>
        <dbReference type="ARBA" id="ARBA00022989"/>
    </source>
</evidence>
<dbReference type="InterPro" id="IPR005126">
    <property type="entry name" value="NapC/NirT_cyt_c_N"/>
</dbReference>
<dbReference type="AlphaFoldDB" id="A0A075WXV6"/>
<keyword evidence="4" id="KW-1003">Cell membrane</keyword>
<evidence type="ECO:0000313" key="14">
    <source>
        <dbReference type="Proteomes" id="UP000028481"/>
    </source>
</evidence>
<proteinExistence type="inferred from homology"/>
<dbReference type="RefSeq" id="WP_038063051.1">
    <property type="nucleotide sequence ID" value="NZ_CP008796.1"/>
</dbReference>
<evidence type="ECO:0000256" key="11">
    <source>
        <dbReference type="ARBA" id="ARBA00023136"/>
    </source>
</evidence>
<dbReference type="Proteomes" id="UP000028481">
    <property type="component" value="Chromosome"/>
</dbReference>
<dbReference type="GO" id="GO:0022900">
    <property type="term" value="P:electron transport chain"/>
    <property type="evidence" value="ECO:0007669"/>
    <property type="project" value="InterPro"/>
</dbReference>
<gene>
    <name evidence="13" type="ORF">HL41_00350</name>
</gene>
<dbReference type="InterPro" id="IPR038266">
    <property type="entry name" value="NapC/NirT_cytc_sf"/>
</dbReference>
<keyword evidence="9" id="KW-1133">Transmembrane helix</keyword>
<evidence type="ECO:0000256" key="2">
    <source>
        <dbReference type="ARBA" id="ARBA00007395"/>
    </source>
</evidence>
<dbReference type="OrthoDB" id="9782159at2"/>
<keyword evidence="11" id="KW-0472">Membrane</keyword>
<evidence type="ECO:0000259" key="12">
    <source>
        <dbReference type="Pfam" id="PF03264"/>
    </source>
</evidence>
<protein>
    <submittedName>
        <fullName evidence="13">Cytochrome C nitrite reductase</fullName>
    </submittedName>
</protein>
<dbReference type="PANTHER" id="PTHR30333:SF1">
    <property type="entry name" value="CYTOCHROME C-TYPE PROTEIN NAPC"/>
    <property type="match status" value="1"/>
</dbReference>
<keyword evidence="14" id="KW-1185">Reference proteome</keyword>
<evidence type="ECO:0000313" key="13">
    <source>
        <dbReference type="EMBL" id="AIH03407.1"/>
    </source>
</evidence>
<dbReference type="Gene3D" id="1.10.3820.10">
    <property type="entry name" value="Di-heme elbow motif domain"/>
    <property type="match status" value="1"/>
</dbReference>
<dbReference type="NCBIfam" id="TIGR03153">
    <property type="entry name" value="cytochr_NrfH"/>
    <property type="match status" value="1"/>
</dbReference>
<dbReference type="eggNOG" id="COG3005">
    <property type="taxonomic scope" value="Bacteria"/>
</dbReference>
<keyword evidence="8" id="KW-0249">Electron transport</keyword>
<keyword evidence="6" id="KW-0812">Transmembrane</keyword>
<feature type="domain" description="NapC/NirT cytochrome c N-terminal" evidence="12">
    <location>
        <begin position="6"/>
        <end position="137"/>
    </location>
</feature>
<evidence type="ECO:0000256" key="6">
    <source>
        <dbReference type="ARBA" id="ARBA00022692"/>
    </source>
</evidence>
<dbReference type="PANTHER" id="PTHR30333">
    <property type="entry name" value="CYTOCHROME C-TYPE PROTEIN"/>
    <property type="match status" value="1"/>
</dbReference>
<evidence type="ECO:0000256" key="5">
    <source>
        <dbReference type="ARBA" id="ARBA00022617"/>
    </source>
</evidence>
<reference evidence="13 14" key="1">
    <citation type="journal article" date="2015" name="Genome Announc.">
        <title>Genome Sequence of a Sulfate-Reducing Thermophilic Bacterium, Thermodesulfobacterium commune DSM 2178T (Phylum Thermodesulfobacteria).</title>
        <authorList>
            <person name="Bhatnagar S."/>
            <person name="Badger J.H."/>
            <person name="Madupu R."/>
            <person name="Khouri H.M."/>
            <person name="O'Connor E.M."/>
            <person name="Robb F.T."/>
            <person name="Ward N.L."/>
            <person name="Eisen J.A."/>
        </authorList>
    </citation>
    <scope>NUCLEOTIDE SEQUENCE [LARGE SCALE GENOMIC DNA]</scope>
    <source>
        <strain evidence="13 14">DSM 2178</strain>
    </source>
</reference>
<dbReference type="GO" id="GO:0046872">
    <property type="term" value="F:metal ion binding"/>
    <property type="evidence" value="ECO:0007669"/>
    <property type="project" value="UniProtKB-KW"/>
</dbReference>
<comment type="subcellular location">
    <subcellularLocation>
        <location evidence="1">Cell membrane</location>
    </subcellularLocation>
</comment>
<accession>A0A075WXV6</accession>
<dbReference type="InterPro" id="IPR051174">
    <property type="entry name" value="Cytochrome_c-type_ET"/>
</dbReference>
<dbReference type="GO" id="GO:0009061">
    <property type="term" value="P:anaerobic respiration"/>
    <property type="evidence" value="ECO:0007669"/>
    <property type="project" value="TreeGrafter"/>
</dbReference>
<evidence type="ECO:0000256" key="1">
    <source>
        <dbReference type="ARBA" id="ARBA00004236"/>
    </source>
</evidence>
<dbReference type="Pfam" id="PF03264">
    <property type="entry name" value="Cytochrom_NNT"/>
    <property type="match status" value="1"/>
</dbReference>
<dbReference type="GO" id="GO:0009055">
    <property type="term" value="F:electron transfer activity"/>
    <property type="evidence" value="ECO:0007669"/>
    <property type="project" value="TreeGrafter"/>
</dbReference>
<comment type="similarity">
    <text evidence="2">Belongs to the NapC/NirT/NrfH family.</text>
</comment>
<dbReference type="HOGENOM" id="CLU_096753_0_2_0"/>
<sequence length="149" mass="16969">MKNKVAIGVVFLGVVLFVGLLGMPKLVAYTSKNSYCASCHVMEDQSLSLRKSGLHNQLNCIDCHLPHDNKLRHYFWKGVDGTKDLVKFHLNLIPEEITLSSHGKVLVQENCIRCHKDMVSMINVKDRNCWECHVKVRHKLSSSLEVLEK</sequence>
<evidence type="ECO:0000256" key="10">
    <source>
        <dbReference type="ARBA" id="ARBA00023004"/>
    </source>
</evidence>